<feature type="compositionally biased region" description="Polar residues" evidence="1">
    <location>
        <begin position="1"/>
        <end position="10"/>
    </location>
</feature>
<comment type="caution">
    <text evidence="2">The sequence shown here is derived from an EMBL/GenBank/DDBJ whole genome shotgun (WGS) entry which is preliminary data.</text>
</comment>
<evidence type="ECO:0000313" key="3">
    <source>
        <dbReference type="Proteomes" id="UP000245207"/>
    </source>
</evidence>
<dbReference type="EMBL" id="PKPP01003173">
    <property type="protein sequence ID" value="PWA70840.1"/>
    <property type="molecule type" value="Genomic_DNA"/>
</dbReference>
<dbReference type="InterPro" id="IPR021899">
    <property type="entry name" value="DUF3511"/>
</dbReference>
<dbReference type="Proteomes" id="UP000245207">
    <property type="component" value="Unassembled WGS sequence"/>
</dbReference>
<proteinExistence type="predicted"/>
<keyword evidence="3" id="KW-1185">Reference proteome</keyword>
<dbReference type="OrthoDB" id="1694621at2759"/>
<organism evidence="2 3">
    <name type="scientific">Artemisia annua</name>
    <name type="common">Sweet wormwood</name>
    <dbReference type="NCBI Taxonomy" id="35608"/>
    <lineage>
        <taxon>Eukaryota</taxon>
        <taxon>Viridiplantae</taxon>
        <taxon>Streptophyta</taxon>
        <taxon>Embryophyta</taxon>
        <taxon>Tracheophyta</taxon>
        <taxon>Spermatophyta</taxon>
        <taxon>Magnoliopsida</taxon>
        <taxon>eudicotyledons</taxon>
        <taxon>Gunneridae</taxon>
        <taxon>Pentapetalae</taxon>
        <taxon>asterids</taxon>
        <taxon>campanulids</taxon>
        <taxon>Asterales</taxon>
        <taxon>Asteraceae</taxon>
        <taxon>Asteroideae</taxon>
        <taxon>Anthemideae</taxon>
        <taxon>Artemisiinae</taxon>
        <taxon>Artemisia</taxon>
    </lineage>
</organism>
<feature type="region of interest" description="Disordered" evidence="1">
    <location>
        <begin position="1"/>
        <end position="30"/>
    </location>
</feature>
<reference evidence="2 3" key="1">
    <citation type="journal article" date="2018" name="Mol. Plant">
        <title>The genome of Artemisia annua provides insight into the evolution of Asteraceae family and artemisinin biosynthesis.</title>
        <authorList>
            <person name="Shen Q."/>
            <person name="Zhang L."/>
            <person name="Liao Z."/>
            <person name="Wang S."/>
            <person name="Yan T."/>
            <person name="Shi P."/>
            <person name="Liu M."/>
            <person name="Fu X."/>
            <person name="Pan Q."/>
            <person name="Wang Y."/>
            <person name="Lv Z."/>
            <person name="Lu X."/>
            <person name="Zhang F."/>
            <person name="Jiang W."/>
            <person name="Ma Y."/>
            <person name="Chen M."/>
            <person name="Hao X."/>
            <person name="Li L."/>
            <person name="Tang Y."/>
            <person name="Lv G."/>
            <person name="Zhou Y."/>
            <person name="Sun X."/>
            <person name="Brodelius P.E."/>
            <person name="Rose J.K.C."/>
            <person name="Tang K."/>
        </authorList>
    </citation>
    <scope>NUCLEOTIDE SEQUENCE [LARGE SCALE GENOMIC DNA]</scope>
    <source>
        <strain evidence="3">cv. Huhao1</strain>
        <tissue evidence="2">Leaf</tissue>
    </source>
</reference>
<accession>A0A2U1NBG8</accession>
<evidence type="ECO:0000313" key="2">
    <source>
        <dbReference type="EMBL" id="PWA70840.1"/>
    </source>
</evidence>
<dbReference type="AlphaFoldDB" id="A0A2U1NBG8"/>
<name>A0A2U1NBG8_ARTAN</name>
<evidence type="ECO:0000256" key="1">
    <source>
        <dbReference type="SAM" id="MobiDB-lite"/>
    </source>
</evidence>
<gene>
    <name evidence="2" type="ORF">CTI12_AA285440</name>
</gene>
<dbReference type="Pfam" id="PF12023">
    <property type="entry name" value="DUF3511"/>
    <property type="match status" value="1"/>
</dbReference>
<protein>
    <submittedName>
        <fullName evidence="2">Uncharacterized protein</fullName>
    </submittedName>
</protein>
<sequence length="86" mass="10211">MEKYRSQSCRDNGMMDMSNNGGYPNSMKDLRSYTTNRNMKKSASKNWMSDPEVQRKKRVAGYKVYGMEILRKRQNLRPIAHEDMRL</sequence>